<feature type="compositionally biased region" description="Basic and acidic residues" evidence="1">
    <location>
        <begin position="297"/>
        <end position="309"/>
    </location>
</feature>
<comment type="caution">
    <text evidence="3">The sequence shown here is derived from an EMBL/GenBank/DDBJ whole genome shotgun (WGS) entry which is preliminary data.</text>
</comment>
<name>A0A409WPS9_PSICY</name>
<evidence type="ECO:0000313" key="4">
    <source>
        <dbReference type="Proteomes" id="UP000283269"/>
    </source>
</evidence>
<gene>
    <name evidence="3" type="ORF">CVT25_001548</name>
</gene>
<dbReference type="Proteomes" id="UP000283269">
    <property type="component" value="Unassembled WGS sequence"/>
</dbReference>
<proteinExistence type="predicted"/>
<dbReference type="InterPro" id="IPR036910">
    <property type="entry name" value="HMG_box_dom_sf"/>
</dbReference>
<dbReference type="InterPro" id="IPR009071">
    <property type="entry name" value="HMG_box_dom"/>
</dbReference>
<feature type="compositionally biased region" description="Basic and acidic residues" evidence="1">
    <location>
        <begin position="125"/>
        <end position="157"/>
    </location>
</feature>
<sequence length="316" mass="35716">MLLITLRNTWARSGPSSAALRSAAPTVTSLVGSRLISTTVNALKNDVGESSVVVSDAKNIRSKPVGTAKKLSAAERAEVKARALQEQEREEEKVRKVKEKALKEQERTEEKARKVTEKAHKKTQAAREKEEAREQALKAKEEAKAQKLAEEEKKSTELAKKLREISPPFDAPPRNAFSNWLKATREEGILVAFAEQGSVWANLSGEEKKKYVVDPQLYIDYQEKYKAWYKNLSPRERKAVKAKKARKTTMRPFALFVRDKFPRGPLRENQTVRTVISSITLAWKELSDAEKEVYKQRAREHTAAQKTEDSQGSVVV</sequence>
<feature type="compositionally biased region" description="Basic and acidic residues" evidence="1">
    <location>
        <begin position="101"/>
        <end position="118"/>
    </location>
</feature>
<dbReference type="InParanoid" id="A0A409WPS9"/>
<feature type="region of interest" description="Disordered" evidence="1">
    <location>
        <begin position="297"/>
        <end position="316"/>
    </location>
</feature>
<evidence type="ECO:0000259" key="2">
    <source>
        <dbReference type="Pfam" id="PF09011"/>
    </source>
</evidence>
<feature type="region of interest" description="Disordered" evidence="1">
    <location>
        <begin position="101"/>
        <end position="157"/>
    </location>
</feature>
<protein>
    <recommendedName>
        <fullName evidence="2">HMG box domain-containing protein</fullName>
    </recommendedName>
</protein>
<organism evidence="3 4">
    <name type="scientific">Psilocybe cyanescens</name>
    <dbReference type="NCBI Taxonomy" id="93625"/>
    <lineage>
        <taxon>Eukaryota</taxon>
        <taxon>Fungi</taxon>
        <taxon>Dikarya</taxon>
        <taxon>Basidiomycota</taxon>
        <taxon>Agaricomycotina</taxon>
        <taxon>Agaricomycetes</taxon>
        <taxon>Agaricomycetidae</taxon>
        <taxon>Agaricales</taxon>
        <taxon>Agaricineae</taxon>
        <taxon>Strophariaceae</taxon>
        <taxon>Psilocybe</taxon>
    </lineage>
</organism>
<reference evidence="3 4" key="1">
    <citation type="journal article" date="2018" name="Evol. Lett.">
        <title>Horizontal gene cluster transfer increased hallucinogenic mushroom diversity.</title>
        <authorList>
            <person name="Reynolds H.T."/>
            <person name="Vijayakumar V."/>
            <person name="Gluck-Thaler E."/>
            <person name="Korotkin H.B."/>
            <person name="Matheny P.B."/>
            <person name="Slot J.C."/>
        </authorList>
    </citation>
    <scope>NUCLEOTIDE SEQUENCE [LARGE SCALE GENOMIC DNA]</scope>
    <source>
        <strain evidence="3 4">2631</strain>
    </source>
</reference>
<dbReference type="SUPFAM" id="SSF47095">
    <property type="entry name" value="HMG-box"/>
    <property type="match status" value="2"/>
</dbReference>
<evidence type="ECO:0000256" key="1">
    <source>
        <dbReference type="SAM" id="MobiDB-lite"/>
    </source>
</evidence>
<dbReference type="AlphaFoldDB" id="A0A409WPS9"/>
<feature type="domain" description="HMG box" evidence="2">
    <location>
        <begin position="247"/>
        <end position="308"/>
    </location>
</feature>
<dbReference type="Pfam" id="PF09011">
    <property type="entry name" value="HMG_box_2"/>
    <property type="match status" value="1"/>
</dbReference>
<dbReference type="EMBL" id="NHYD01003323">
    <property type="protein sequence ID" value="PPQ80518.1"/>
    <property type="molecule type" value="Genomic_DNA"/>
</dbReference>
<keyword evidence="4" id="KW-1185">Reference proteome</keyword>
<dbReference type="Gene3D" id="1.10.30.10">
    <property type="entry name" value="High mobility group box domain"/>
    <property type="match status" value="1"/>
</dbReference>
<evidence type="ECO:0000313" key="3">
    <source>
        <dbReference type="EMBL" id="PPQ80518.1"/>
    </source>
</evidence>
<dbReference type="CDD" id="cd00084">
    <property type="entry name" value="HMG-box_SF"/>
    <property type="match status" value="1"/>
</dbReference>
<accession>A0A409WPS9</accession>